<sequence>WWQFLLQRLPFFLDSISFQHSGHLFSRIVGPDKMVFDVFRCFKPLPPLCRCIKNCKAILFFAGPPPHRIHLSLHGIDYYIQPSPRSLHSSFHYSSLPMIQHSSPKDIQ</sequence>
<accession>A0AAQ3MF05</accession>
<dbReference type="AlphaFoldDB" id="A0AAQ3MF05"/>
<dbReference type="Proteomes" id="UP001374535">
    <property type="component" value="Chromosome 11"/>
</dbReference>
<evidence type="ECO:0000313" key="1">
    <source>
        <dbReference type="EMBL" id="WVY89826.1"/>
    </source>
</evidence>
<evidence type="ECO:0000313" key="2">
    <source>
        <dbReference type="Proteomes" id="UP001374535"/>
    </source>
</evidence>
<keyword evidence="2" id="KW-1185">Reference proteome</keyword>
<proteinExistence type="predicted"/>
<feature type="non-terminal residue" evidence="1">
    <location>
        <position position="1"/>
    </location>
</feature>
<name>A0AAQ3MF05_VIGMU</name>
<gene>
    <name evidence="1" type="ORF">V8G54_035340</name>
</gene>
<protein>
    <submittedName>
        <fullName evidence="1">Uncharacterized protein</fullName>
    </submittedName>
</protein>
<dbReference type="EMBL" id="CP144690">
    <property type="protein sequence ID" value="WVY89826.1"/>
    <property type="molecule type" value="Genomic_DNA"/>
</dbReference>
<organism evidence="1 2">
    <name type="scientific">Vigna mungo</name>
    <name type="common">Black gram</name>
    <name type="synonym">Phaseolus mungo</name>
    <dbReference type="NCBI Taxonomy" id="3915"/>
    <lineage>
        <taxon>Eukaryota</taxon>
        <taxon>Viridiplantae</taxon>
        <taxon>Streptophyta</taxon>
        <taxon>Embryophyta</taxon>
        <taxon>Tracheophyta</taxon>
        <taxon>Spermatophyta</taxon>
        <taxon>Magnoliopsida</taxon>
        <taxon>eudicotyledons</taxon>
        <taxon>Gunneridae</taxon>
        <taxon>Pentapetalae</taxon>
        <taxon>rosids</taxon>
        <taxon>fabids</taxon>
        <taxon>Fabales</taxon>
        <taxon>Fabaceae</taxon>
        <taxon>Papilionoideae</taxon>
        <taxon>50 kb inversion clade</taxon>
        <taxon>NPAAA clade</taxon>
        <taxon>indigoferoid/millettioid clade</taxon>
        <taxon>Phaseoleae</taxon>
        <taxon>Vigna</taxon>
    </lineage>
</organism>
<reference evidence="1 2" key="1">
    <citation type="journal article" date="2023" name="Life. Sci Alliance">
        <title>Evolutionary insights into 3D genome organization and epigenetic landscape of Vigna mungo.</title>
        <authorList>
            <person name="Junaid A."/>
            <person name="Singh B."/>
            <person name="Bhatia S."/>
        </authorList>
    </citation>
    <scope>NUCLEOTIDE SEQUENCE [LARGE SCALE GENOMIC DNA]</scope>
    <source>
        <strain evidence="1">Urdbean</strain>
    </source>
</reference>